<feature type="compositionally biased region" description="Basic and acidic residues" evidence="1">
    <location>
        <begin position="1"/>
        <end position="15"/>
    </location>
</feature>
<protein>
    <submittedName>
        <fullName evidence="2 4">Uncharacterized protein</fullName>
    </submittedName>
</protein>
<feature type="compositionally biased region" description="Basic and acidic residues" evidence="1">
    <location>
        <begin position="58"/>
        <end position="72"/>
    </location>
</feature>
<accession>A0A183A374</accession>
<evidence type="ECO:0000256" key="1">
    <source>
        <dbReference type="SAM" id="MobiDB-lite"/>
    </source>
</evidence>
<feature type="region of interest" description="Disordered" evidence="1">
    <location>
        <begin position="1"/>
        <end position="114"/>
    </location>
</feature>
<proteinExistence type="predicted"/>
<feature type="compositionally biased region" description="Basic and acidic residues" evidence="1">
    <location>
        <begin position="26"/>
        <end position="35"/>
    </location>
</feature>
<dbReference type="WBParaSite" id="ECPE_0000140901-mRNA-1">
    <property type="protein sequence ID" value="ECPE_0000140901-mRNA-1"/>
    <property type="gene ID" value="ECPE_0000140901"/>
</dbReference>
<evidence type="ECO:0000313" key="4">
    <source>
        <dbReference type="WBParaSite" id="ECPE_0000140901-mRNA-1"/>
    </source>
</evidence>
<dbReference type="EMBL" id="UZAN01008693">
    <property type="protein sequence ID" value="VDP38447.1"/>
    <property type="molecule type" value="Genomic_DNA"/>
</dbReference>
<dbReference type="Proteomes" id="UP000272942">
    <property type="component" value="Unassembled WGS sequence"/>
</dbReference>
<keyword evidence="3" id="KW-1185">Reference proteome</keyword>
<sequence>MATILKERRMMEGGTKKAPASEPIENETHPTRRSDVAAGSTSRDNVDYHPKRTNRQLQPDRRSAASQKDIHRMPLRRSCRSAYLAMVGSNQPERQAEEETTYVPNADQNQQKET</sequence>
<reference evidence="2 3" key="2">
    <citation type="submission" date="2018-11" db="EMBL/GenBank/DDBJ databases">
        <authorList>
            <consortium name="Pathogen Informatics"/>
        </authorList>
    </citation>
    <scope>NUCLEOTIDE SEQUENCE [LARGE SCALE GENOMIC DNA]</scope>
    <source>
        <strain evidence="2 3">Egypt</strain>
    </source>
</reference>
<reference evidence="4" key="1">
    <citation type="submission" date="2016-06" db="UniProtKB">
        <authorList>
            <consortium name="WormBaseParasite"/>
        </authorList>
    </citation>
    <scope>IDENTIFICATION</scope>
</reference>
<evidence type="ECO:0000313" key="2">
    <source>
        <dbReference type="EMBL" id="VDP38447.1"/>
    </source>
</evidence>
<organism evidence="4">
    <name type="scientific">Echinostoma caproni</name>
    <dbReference type="NCBI Taxonomy" id="27848"/>
    <lineage>
        <taxon>Eukaryota</taxon>
        <taxon>Metazoa</taxon>
        <taxon>Spiralia</taxon>
        <taxon>Lophotrochozoa</taxon>
        <taxon>Platyhelminthes</taxon>
        <taxon>Trematoda</taxon>
        <taxon>Digenea</taxon>
        <taxon>Plagiorchiida</taxon>
        <taxon>Echinostomata</taxon>
        <taxon>Echinostomatoidea</taxon>
        <taxon>Echinostomatidae</taxon>
        <taxon>Echinostoma</taxon>
    </lineage>
</organism>
<name>A0A183A374_9TREM</name>
<feature type="compositionally biased region" description="Polar residues" evidence="1">
    <location>
        <begin position="102"/>
        <end position="114"/>
    </location>
</feature>
<dbReference type="AlphaFoldDB" id="A0A183A374"/>
<gene>
    <name evidence="2" type="ORF">ECPE_LOCUS1408</name>
</gene>
<evidence type="ECO:0000313" key="3">
    <source>
        <dbReference type="Proteomes" id="UP000272942"/>
    </source>
</evidence>